<keyword evidence="1" id="KW-0812">Transmembrane</keyword>
<keyword evidence="2" id="KW-0732">Signal</keyword>
<accession>A0A4R6JRS7</accession>
<keyword evidence="1" id="KW-0472">Membrane</keyword>
<gene>
    <name evidence="3" type="ORF">C8E87_3048</name>
</gene>
<evidence type="ECO:0000256" key="1">
    <source>
        <dbReference type="SAM" id="Phobius"/>
    </source>
</evidence>
<dbReference type="OrthoDB" id="3967140at2"/>
<evidence type="ECO:0000256" key="2">
    <source>
        <dbReference type="SAM" id="SignalP"/>
    </source>
</evidence>
<keyword evidence="1" id="KW-1133">Transmembrane helix</keyword>
<proteinExistence type="predicted"/>
<reference evidence="3 4" key="1">
    <citation type="submission" date="2019-03" db="EMBL/GenBank/DDBJ databases">
        <title>Sequencing the genomes of 1000 actinobacteria strains.</title>
        <authorList>
            <person name="Klenk H.-P."/>
        </authorList>
    </citation>
    <scope>NUCLEOTIDE SEQUENCE [LARGE SCALE GENOMIC DNA]</scope>
    <source>
        <strain evidence="3 4">DSM 43805</strain>
    </source>
</reference>
<evidence type="ECO:0008006" key="5">
    <source>
        <dbReference type="Google" id="ProtNLM"/>
    </source>
</evidence>
<organism evidence="3 4">
    <name type="scientific">Paractinoplanes brasiliensis</name>
    <dbReference type="NCBI Taxonomy" id="52695"/>
    <lineage>
        <taxon>Bacteria</taxon>
        <taxon>Bacillati</taxon>
        <taxon>Actinomycetota</taxon>
        <taxon>Actinomycetes</taxon>
        <taxon>Micromonosporales</taxon>
        <taxon>Micromonosporaceae</taxon>
        <taxon>Paractinoplanes</taxon>
    </lineage>
</organism>
<feature type="signal peptide" evidence="2">
    <location>
        <begin position="1"/>
        <end position="24"/>
    </location>
</feature>
<dbReference type="Proteomes" id="UP000294901">
    <property type="component" value="Unassembled WGS sequence"/>
</dbReference>
<keyword evidence="4" id="KW-1185">Reference proteome</keyword>
<dbReference type="EMBL" id="SNWR01000001">
    <property type="protein sequence ID" value="TDO39363.1"/>
    <property type="molecule type" value="Genomic_DNA"/>
</dbReference>
<evidence type="ECO:0000313" key="3">
    <source>
        <dbReference type="EMBL" id="TDO39363.1"/>
    </source>
</evidence>
<feature type="chain" id="PRO_5039676133" description="DUF11 domain-containing protein" evidence="2">
    <location>
        <begin position="25"/>
        <end position="495"/>
    </location>
</feature>
<protein>
    <recommendedName>
        <fullName evidence="5">DUF11 domain-containing protein</fullName>
    </recommendedName>
</protein>
<evidence type="ECO:0000313" key="4">
    <source>
        <dbReference type="Proteomes" id="UP000294901"/>
    </source>
</evidence>
<name>A0A4R6JRS7_9ACTN</name>
<dbReference type="RefSeq" id="WP_133873703.1">
    <property type="nucleotide sequence ID" value="NZ_BOMD01000105.1"/>
</dbReference>
<sequence>MQSFCRALAVLLFLPLLPPNPATAAAAEPVTEPRLGRITVAPGGPPKSTALTITIRNVTPGTPHRLEATIDLGGATAFADVAAGPGYTDAASLARTLATTTRSSEERFCRRTGERVVCSWTSTLSDELFQMPTTLTVTAKKSAKAGDSATVTVATRVDNGPESTTRSLIQVGQGVDLVAAGRGVVKALPGRAAQFRPQVRNDGSALATGVVLAVQADPRLLRKTSFRNCRYGYAMVCSFDASLASGQAYAVSSPLVLRPPADTVPGSAAVVASQWFTQADLEDHGFDDYGAAGTGAPLTLQPVTAARSTPQTDVATTNDFVFTELRVGGTRRPAIAAAGVRSTATLGDHLTLRAGLENFGPGTFRPSLFPNNALTAVVELPANVANRSELDCDDGYCQVEMEGDLAAGQRVTFPVEIEVTTACGEPGRVVIGGVGGGTLSSAPLSVNVDGATCAAVALPITGPGVGRTAVIGLLLLVAGIVLTVVCARRPVCEHA</sequence>
<dbReference type="AlphaFoldDB" id="A0A4R6JRS7"/>
<comment type="caution">
    <text evidence="3">The sequence shown here is derived from an EMBL/GenBank/DDBJ whole genome shotgun (WGS) entry which is preliminary data.</text>
</comment>
<feature type="transmembrane region" description="Helical" evidence="1">
    <location>
        <begin position="469"/>
        <end position="487"/>
    </location>
</feature>